<dbReference type="RefSeq" id="WP_272123650.1">
    <property type="nucleotide sequence ID" value="NZ_JAQLGH010000047.1"/>
</dbReference>
<evidence type="ECO:0000256" key="1">
    <source>
        <dbReference type="SAM" id="MobiDB-lite"/>
    </source>
</evidence>
<feature type="region of interest" description="Disordered" evidence="1">
    <location>
        <begin position="419"/>
        <end position="473"/>
    </location>
</feature>
<protein>
    <submittedName>
        <fullName evidence="2">Uncharacterized protein</fullName>
    </submittedName>
</protein>
<comment type="caution">
    <text evidence="2">The sequence shown here is derived from an EMBL/GenBank/DDBJ whole genome shotgun (WGS) entry which is preliminary data.</text>
</comment>
<name>A0AAW6AXP7_CLOSY</name>
<sequence length="645" mass="74449">MDEDGKRMELEPGSALQETESQLANWYQQIDFSDVKLFIRNNIATASRSFIAIGYYLKYARDNQMYEEDGHASVWDFAMAEYGISKSTASRYMTMNDRFSEGGNSPIVAKEYRGYGKSQLQEMLYLNDEQLEQVTPDTQVKQIREIRQPAKEIPYFELPGQLSIADFPDAMPELESHSEQLASSTGNTVFSVADFAEEEREPGTVAISQQEEEEEEPELEKVATAATDEDLEGKRQADWRIRCEVLRQMCDSICYMQSFVLEQSRYSMVAIRELSDYDYSFGFGDDGCGHSRYDAECKNRQYHVKELRDNGNGRWTFQAGEVEQQIWNFNARDWVNEYRGKQQEKESSPELPAEVATVAIPDPSAEELVVDTNTCPPGNGSCRRQEWGTGPEEQKVGHKECVKCWADWKSRQKVLMDAAKTQREEGLHPEYDGENTLPATEEREELFSDSDEEDAEDFEELPELEPVQEKEEPELTDLQIAQEELEQAQNLLRKCLLDVPDESDICIRRLKTQVAALACYVCDLEDIENPPPEQEQPELPLLKNNDQRAAFVDGYEAWPLWIETVQTGERYYRYDLEDGTSIVVKVYHARLFDYTVTGLKYEERFSEGYGQHEYYLLIPGKFFKDCETNRSSLIDKLKEIQKKEK</sequence>
<evidence type="ECO:0000313" key="2">
    <source>
        <dbReference type="EMBL" id="MDB2002041.1"/>
    </source>
</evidence>
<gene>
    <name evidence="2" type="ORF">PM006_17735</name>
</gene>
<dbReference type="AlphaFoldDB" id="A0AAW6AXP7"/>
<proteinExistence type="predicted"/>
<feature type="region of interest" description="Disordered" evidence="1">
    <location>
        <begin position="201"/>
        <end position="223"/>
    </location>
</feature>
<reference evidence="2" key="1">
    <citation type="submission" date="2023-01" db="EMBL/GenBank/DDBJ databases">
        <title>Human gut microbiome strain richness.</title>
        <authorList>
            <person name="Chen-Liaw A."/>
        </authorList>
    </citation>
    <scope>NUCLEOTIDE SEQUENCE</scope>
    <source>
        <strain evidence="2">B1_m1001713B170214d0_201011</strain>
    </source>
</reference>
<dbReference type="EMBL" id="JAQLGM010000056">
    <property type="protein sequence ID" value="MDB2002041.1"/>
    <property type="molecule type" value="Genomic_DNA"/>
</dbReference>
<dbReference type="Proteomes" id="UP001300871">
    <property type="component" value="Unassembled WGS sequence"/>
</dbReference>
<organism evidence="2 3">
    <name type="scientific">Clostridium symbiosum</name>
    <name type="common">Bacteroides symbiosus</name>
    <dbReference type="NCBI Taxonomy" id="1512"/>
    <lineage>
        <taxon>Bacteria</taxon>
        <taxon>Bacillati</taxon>
        <taxon>Bacillota</taxon>
        <taxon>Clostridia</taxon>
        <taxon>Lachnospirales</taxon>
        <taxon>Lachnospiraceae</taxon>
        <taxon>Otoolea</taxon>
    </lineage>
</organism>
<evidence type="ECO:0000313" key="3">
    <source>
        <dbReference type="Proteomes" id="UP001300871"/>
    </source>
</evidence>
<feature type="compositionally biased region" description="Basic and acidic residues" evidence="1">
    <location>
        <begin position="420"/>
        <end position="431"/>
    </location>
</feature>
<accession>A0AAW6AXP7</accession>
<feature type="compositionally biased region" description="Acidic residues" evidence="1">
    <location>
        <begin position="442"/>
        <end position="463"/>
    </location>
</feature>